<organism evidence="7 9">
    <name type="scientific">Mycobacteroides immunogenum</name>
    <dbReference type="NCBI Taxonomy" id="83262"/>
    <lineage>
        <taxon>Bacteria</taxon>
        <taxon>Bacillati</taxon>
        <taxon>Actinomycetota</taxon>
        <taxon>Actinomycetes</taxon>
        <taxon>Mycobacteriales</taxon>
        <taxon>Mycobacteriaceae</taxon>
        <taxon>Mycobacteroides</taxon>
    </lineage>
</organism>
<dbReference type="Proteomes" id="UP000037962">
    <property type="component" value="Unassembled WGS sequence"/>
</dbReference>
<dbReference type="Gene3D" id="3.40.462.20">
    <property type="match status" value="1"/>
</dbReference>
<dbReference type="EMBL" id="LJFS01000006">
    <property type="protein sequence ID" value="KPG35647.1"/>
    <property type="molecule type" value="Genomic_DNA"/>
</dbReference>
<dbReference type="InterPro" id="IPR016167">
    <property type="entry name" value="FAD-bd_PCMH_sub1"/>
</dbReference>
<keyword evidence="10" id="KW-1185">Reference proteome</keyword>
<evidence type="ECO:0000313" key="10">
    <source>
        <dbReference type="Proteomes" id="UP000037962"/>
    </source>
</evidence>
<feature type="domain" description="FAD-binding PCMH-type" evidence="6">
    <location>
        <begin position="27"/>
        <end position="197"/>
    </location>
</feature>
<dbReference type="KEGG" id="miz:BAB75_15730"/>
<dbReference type="RefSeq" id="WP_043075467.1">
    <property type="nucleotide sequence ID" value="NZ_CP011530.1"/>
</dbReference>
<dbReference type="PROSITE" id="PS51387">
    <property type="entry name" value="FAD_PCMH"/>
    <property type="match status" value="1"/>
</dbReference>
<proteinExistence type="inferred from homology"/>
<dbReference type="InterPro" id="IPR050416">
    <property type="entry name" value="FAD-linked_Oxidoreductase"/>
</dbReference>
<dbReference type="GO" id="GO:0071949">
    <property type="term" value="F:FAD binding"/>
    <property type="evidence" value="ECO:0007669"/>
    <property type="project" value="InterPro"/>
</dbReference>
<dbReference type="PANTHER" id="PTHR42973:SF39">
    <property type="entry name" value="FAD-BINDING PCMH-TYPE DOMAIN-CONTAINING PROTEIN"/>
    <property type="match status" value="1"/>
</dbReference>
<dbReference type="Proteomes" id="UP000037843">
    <property type="component" value="Unassembled WGS sequence"/>
</dbReference>
<dbReference type="OrthoDB" id="545125at2"/>
<protein>
    <recommendedName>
        <fullName evidence="6">FAD-binding PCMH-type domain-containing protein</fullName>
    </recommendedName>
</protein>
<dbReference type="InterPro" id="IPR016169">
    <property type="entry name" value="FAD-bd_PCMH_sub2"/>
</dbReference>
<dbReference type="InterPro" id="IPR016166">
    <property type="entry name" value="FAD-bd_PCMH"/>
</dbReference>
<comment type="cofactor">
    <cofactor evidence="1">
        <name>FAD</name>
        <dbReference type="ChEBI" id="CHEBI:57692"/>
    </cofactor>
</comment>
<gene>
    <name evidence="7" type="ORF">AN908_04720</name>
    <name evidence="8" type="ORF">AN912_06130</name>
</gene>
<dbReference type="EMBL" id="LJFO01000002">
    <property type="protein sequence ID" value="KPG16277.1"/>
    <property type="molecule type" value="Genomic_DNA"/>
</dbReference>
<dbReference type="PANTHER" id="PTHR42973">
    <property type="entry name" value="BINDING OXIDOREDUCTASE, PUTATIVE (AFU_ORTHOLOGUE AFUA_1G17690)-RELATED"/>
    <property type="match status" value="1"/>
</dbReference>
<evidence type="ECO:0000259" key="6">
    <source>
        <dbReference type="PROSITE" id="PS51387"/>
    </source>
</evidence>
<dbReference type="Gene3D" id="3.30.465.10">
    <property type="match status" value="1"/>
</dbReference>
<dbReference type="SUPFAM" id="SSF56176">
    <property type="entry name" value="FAD-binding/transporter-associated domain-like"/>
    <property type="match status" value="1"/>
</dbReference>
<evidence type="ECO:0000313" key="7">
    <source>
        <dbReference type="EMBL" id="KPG16277.1"/>
    </source>
</evidence>
<keyword evidence="3" id="KW-0285">Flavoprotein</keyword>
<dbReference type="Pfam" id="PF01565">
    <property type="entry name" value="FAD_binding_4"/>
    <property type="match status" value="1"/>
</dbReference>
<keyword evidence="5" id="KW-0560">Oxidoreductase</keyword>
<comment type="similarity">
    <text evidence="2">Belongs to the oxygen-dependent FAD-linked oxidoreductase family.</text>
</comment>
<dbReference type="GeneID" id="45765319"/>
<dbReference type="Gene3D" id="3.30.43.10">
    <property type="entry name" value="Uridine Diphospho-n-acetylenolpyruvylglucosamine Reductase, domain 2"/>
    <property type="match status" value="1"/>
</dbReference>
<dbReference type="AlphaFoldDB" id="A0A7V8LS97"/>
<comment type="caution">
    <text evidence="7">The sequence shown here is derived from an EMBL/GenBank/DDBJ whole genome shotgun (WGS) entry which is preliminary data.</text>
</comment>
<evidence type="ECO:0000313" key="9">
    <source>
        <dbReference type="Proteomes" id="UP000037843"/>
    </source>
</evidence>
<evidence type="ECO:0000256" key="2">
    <source>
        <dbReference type="ARBA" id="ARBA00005466"/>
    </source>
</evidence>
<dbReference type="InterPro" id="IPR006094">
    <property type="entry name" value="Oxid_FAD_bind_N"/>
</dbReference>
<evidence type="ECO:0000256" key="3">
    <source>
        <dbReference type="ARBA" id="ARBA00022630"/>
    </source>
</evidence>
<accession>A0A7V8LS97</accession>
<sequence>MAESTGEIVNGCSPDYEDSCAAWNALYRSRPREIIYPKDVYQVQAAVRYARKQGRPLRIRSGGHSFDGYSSVDGGVVISLSKMNTIEIRDDDTVVLGPSARFGSVYPALGLRGLAIPGGTCGGVAVGGNCLGGGAGLLARSHGWLTQSIRSLEVVDAEGEILTVDSEHHPDLFWGLRGAGGNNFGVVTSLTFQAYRLPTLTQGLIRWDWEHFVEVADAFQRWLPTLDSRVNTVAHLERKELGFVAINVISLLPHAETETAVAPLLDALPPIIDQKYVATAYADAVHEAIDPEMLYSKAIRATTLMGSALGPLSRGVLEKLKNRLAVGRGETALYLYGLGGADGVAAQRHRADPVSLPHVNALLAPYTRIYWTDPAEDEYNLAWMAGLGKDILPSLDATYINSHDIHVDDRVYPRYGESFARLVDIKRQYDPSNLFSFQASIPPSLSREEAITLGLPESQIKEAQERGLLSS</sequence>
<evidence type="ECO:0000256" key="4">
    <source>
        <dbReference type="ARBA" id="ARBA00022827"/>
    </source>
</evidence>
<dbReference type="GO" id="GO:0016491">
    <property type="term" value="F:oxidoreductase activity"/>
    <property type="evidence" value="ECO:0007669"/>
    <property type="project" value="UniProtKB-KW"/>
</dbReference>
<keyword evidence="4" id="KW-0274">FAD</keyword>
<evidence type="ECO:0000256" key="5">
    <source>
        <dbReference type="ARBA" id="ARBA00023002"/>
    </source>
</evidence>
<name>A0A7V8LS97_9MYCO</name>
<dbReference type="InterPro" id="IPR036318">
    <property type="entry name" value="FAD-bd_PCMH-like_sf"/>
</dbReference>
<dbReference type="InterPro" id="IPR012951">
    <property type="entry name" value="BBE"/>
</dbReference>
<evidence type="ECO:0000313" key="8">
    <source>
        <dbReference type="EMBL" id="KPG35647.1"/>
    </source>
</evidence>
<evidence type="ECO:0000256" key="1">
    <source>
        <dbReference type="ARBA" id="ARBA00001974"/>
    </source>
</evidence>
<reference evidence="9 10" key="1">
    <citation type="submission" date="2015-09" db="EMBL/GenBank/DDBJ databases">
        <title>Genome Sequences of Mycobacterium immunogenum Isolates, Recuperated from a Chloraminated Drinking Water Distribution System Simulator Subjected to Episodes of Nitrification.</title>
        <authorList>
            <person name="Gomez-Alvarez V."/>
            <person name="Revetta R.P."/>
        </authorList>
    </citation>
    <scope>NUCLEOTIDE SEQUENCE [LARGE SCALE GENOMIC DNA]</scope>
    <source>
        <strain evidence="7 9">H008</strain>
        <strain evidence="8 10">H076</strain>
    </source>
</reference>
<dbReference type="Pfam" id="PF08031">
    <property type="entry name" value="BBE"/>
    <property type="match status" value="1"/>
</dbReference>